<protein>
    <submittedName>
        <fullName evidence="2">Uncharacterized protein</fullName>
    </submittedName>
</protein>
<dbReference type="Proteomes" id="UP001190700">
    <property type="component" value="Unassembled WGS sequence"/>
</dbReference>
<reference evidence="2 3" key="1">
    <citation type="journal article" date="2015" name="Genome Biol. Evol.">
        <title>Comparative Genomics of a Bacterivorous Green Alga Reveals Evolutionary Causalities and Consequences of Phago-Mixotrophic Mode of Nutrition.</title>
        <authorList>
            <person name="Burns J.A."/>
            <person name="Paasch A."/>
            <person name="Narechania A."/>
            <person name="Kim E."/>
        </authorList>
    </citation>
    <scope>NUCLEOTIDE SEQUENCE [LARGE SCALE GENOMIC DNA]</scope>
    <source>
        <strain evidence="2 3">PLY_AMNH</strain>
    </source>
</reference>
<evidence type="ECO:0000313" key="2">
    <source>
        <dbReference type="EMBL" id="KAK3271784.1"/>
    </source>
</evidence>
<evidence type="ECO:0000256" key="1">
    <source>
        <dbReference type="SAM" id="MobiDB-lite"/>
    </source>
</evidence>
<organism evidence="2 3">
    <name type="scientific">Cymbomonas tetramitiformis</name>
    <dbReference type="NCBI Taxonomy" id="36881"/>
    <lineage>
        <taxon>Eukaryota</taxon>
        <taxon>Viridiplantae</taxon>
        <taxon>Chlorophyta</taxon>
        <taxon>Pyramimonadophyceae</taxon>
        <taxon>Pyramimonadales</taxon>
        <taxon>Pyramimonadaceae</taxon>
        <taxon>Cymbomonas</taxon>
    </lineage>
</organism>
<dbReference type="AlphaFoldDB" id="A0AAE0G559"/>
<comment type="caution">
    <text evidence="2">The sequence shown here is derived from an EMBL/GenBank/DDBJ whole genome shotgun (WGS) entry which is preliminary data.</text>
</comment>
<evidence type="ECO:0000313" key="3">
    <source>
        <dbReference type="Proteomes" id="UP001190700"/>
    </source>
</evidence>
<feature type="region of interest" description="Disordered" evidence="1">
    <location>
        <begin position="115"/>
        <end position="152"/>
    </location>
</feature>
<proteinExistence type="predicted"/>
<sequence>MYRAIASSLPAEVVERLTNETRDFRNLDLTEQTQSYLMLQIFATEIQGQTLNDLHAAVRSEGYPFVLGQVIEVLKRDHDQPSKNVGFIGAPHAARPQPGPLADFVASSAGLRDSAESATSRITHESDEPSAMTTSSGNDMQVERASGNGKRPFAAERCSRLKGFAAFNTYMNVLIAHFREIFQEFESSKL</sequence>
<accession>A0AAE0G559</accession>
<dbReference type="EMBL" id="LGRX02009373">
    <property type="protein sequence ID" value="KAK3271784.1"/>
    <property type="molecule type" value="Genomic_DNA"/>
</dbReference>
<keyword evidence="3" id="KW-1185">Reference proteome</keyword>
<gene>
    <name evidence="2" type="ORF">CYMTET_19888</name>
</gene>
<name>A0AAE0G559_9CHLO</name>